<feature type="transmembrane region" description="Helical" evidence="1">
    <location>
        <begin position="6"/>
        <end position="25"/>
    </location>
</feature>
<keyword evidence="1" id="KW-1133">Transmembrane helix</keyword>
<dbReference type="RefSeq" id="WP_111446517.1">
    <property type="nucleotide sequence ID" value="NZ_QKZK01000026.1"/>
</dbReference>
<dbReference type="PANTHER" id="PTHR37833">
    <property type="entry name" value="LIPOPROTEIN-RELATED"/>
    <property type="match status" value="1"/>
</dbReference>
<dbReference type="Pfam" id="PF07610">
    <property type="entry name" value="DUF1573"/>
    <property type="match status" value="1"/>
</dbReference>
<protein>
    <submittedName>
        <fullName evidence="2">Uncharacterized protein DUF1573</fullName>
    </submittedName>
</protein>
<dbReference type="InterPro" id="IPR011467">
    <property type="entry name" value="DUF1573"/>
</dbReference>
<dbReference type="EMBL" id="QKZK01000026">
    <property type="protein sequence ID" value="PZX13421.1"/>
    <property type="molecule type" value="Genomic_DNA"/>
</dbReference>
<reference evidence="2 3" key="1">
    <citation type="submission" date="2018-06" db="EMBL/GenBank/DDBJ databases">
        <title>Genomic Encyclopedia of Archaeal and Bacterial Type Strains, Phase II (KMG-II): from individual species to whole genera.</title>
        <authorList>
            <person name="Goeker M."/>
        </authorList>
    </citation>
    <scope>NUCLEOTIDE SEQUENCE [LARGE SCALE GENOMIC DNA]</scope>
    <source>
        <strain evidence="2 3">DSM 6779</strain>
    </source>
</reference>
<sequence length="142" mass="15498">MHPHKIVNPFIIALSFWVFMVLGACKSSSSPDAQSTTIEFPTTATDFGNIPQGQPRTVAFAFKNTGKAPLVIYSTEASCGCTQREYPQQPLEPGKRGEIKVTYDAKEAGHFTKTITVYHNGQNGMDILTITGSVEEPMTAQQ</sequence>
<dbReference type="PANTHER" id="PTHR37833:SF1">
    <property type="entry name" value="SIGNAL PEPTIDE PROTEIN"/>
    <property type="match status" value="1"/>
</dbReference>
<evidence type="ECO:0000313" key="3">
    <source>
        <dbReference type="Proteomes" id="UP000249239"/>
    </source>
</evidence>
<gene>
    <name evidence="2" type="ORF">LX69_02677</name>
</gene>
<dbReference type="OrthoDB" id="826619at2"/>
<organism evidence="2 3">
    <name type="scientific">Breznakibacter xylanolyticus</name>
    <dbReference type="NCBI Taxonomy" id="990"/>
    <lineage>
        <taxon>Bacteria</taxon>
        <taxon>Pseudomonadati</taxon>
        <taxon>Bacteroidota</taxon>
        <taxon>Bacteroidia</taxon>
        <taxon>Marinilabiliales</taxon>
        <taxon>Marinilabiliaceae</taxon>
        <taxon>Breznakibacter</taxon>
    </lineage>
</organism>
<keyword evidence="1" id="KW-0812">Transmembrane</keyword>
<dbReference type="AlphaFoldDB" id="A0A2W7N0F2"/>
<accession>A0A2W7N0F2</accession>
<name>A0A2W7N0F2_9BACT</name>
<keyword evidence="1" id="KW-0472">Membrane</keyword>
<dbReference type="InterPro" id="IPR013783">
    <property type="entry name" value="Ig-like_fold"/>
</dbReference>
<keyword evidence="3" id="KW-1185">Reference proteome</keyword>
<dbReference type="Proteomes" id="UP000249239">
    <property type="component" value="Unassembled WGS sequence"/>
</dbReference>
<proteinExistence type="predicted"/>
<dbReference type="Gene3D" id="2.60.40.10">
    <property type="entry name" value="Immunoglobulins"/>
    <property type="match status" value="1"/>
</dbReference>
<comment type="caution">
    <text evidence="2">The sequence shown here is derived from an EMBL/GenBank/DDBJ whole genome shotgun (WGS) entry which is preliminary data.</text>
</comment>
<evidence type="ECO:0000256" key="1">
    <source>
        <dbReference type="SAM" id="Phobius"/>
    </source>
</evidence>
<dbReference type="PROSITE" id="PS51257">
    <property type="entry name" value="PROKAR_LIPOPROTEIN"/>
    <property type="match status" value="1"/>
</dbReference>
<evidence type="ECO:0000313" key="2">
    <source>
        <dbReference type="EMBL" id="PZX13421.1"/>
    </source>
</evidence>